<comment type="similarity">
    <text evidence="1">Belongs to the bacterial ribosomal protein bS6 family.</text>
</comment>
<dbReference type="SUPFAM" id="SSF54995">
    <property type="entry name" value="Ribosomal protein S6"/>
    <property type="match status" value="1"/>
</dbReference>
<name>A0A061QYS9_9CHLO</name>
<keyword evidence="2" id="KW-0689">Ribosomal protein</keyword>
<protein>
    <submittedName>
        <fullName evidence="2">Plastid chloroplast ribosomal protein s6</fullName>
    </submittedName>
</protein>
<evidence type="ECO:0000313" key="2">
    <source>
        <dbReference type="EMBL" id="JAC64883.1"/>
    </source>
</evidence>
<dbReference type="Pfam" id="PF01250">
    <property type="entry name" value="Ribosomal_S6"/>
    <property type="match status" value="1"/>
</dbReference>
<dbReference type="InterPro" id="IPR035980">
    <property type="entry name" value="Ribosomal_bS6_sf"/>
</dbReference>
<keyword evidence="2" id="KW-0687">Ribonucleoprotein</keyword>
<organism evidence="2">
    <name type="scientific">Tetraselmis sp. GSL018</name>
    <dbReference type="NCBI Taxonomy" id="582737"/>
    <lineage>
        <taxon>Eukaryota</taxon>
        <taxon>Viridiplantae</taxon>
        <taxon>Chlorophyta</taxon>
        <taxon>core chlorophytes</taxon>
        <taxon>Chlorodendrophyceae</taxon>
        <taxon>Chlorodendrales</taxon>
        <taxon>Chlorodendraceae</taxon>
        <taxon>Tetraselmis</taxon>
    </lineage>
</organism>
<reference evidence="2" key="1">
    <citation type="submission" date="2014-05" db="EMBL/GenBank/DDBJ databases">
        <title>The transcriptome of the halophilic microalga Tetraselmis sp. GSL018 isolated from the Great Salt Lake, Utah.</title>
        <authorList>
            <person name="Jinkerson R.E."/>
            <person name="D'Adamo S."/>
            <person name="Posewitz M.C."/>
        </authorList>
    </citation>
    <scope>NUCLEOTIDE SEQUENCE</scope>
    <source>
        <strain evidence="2">GSL018</strain>
    </source>
</reference>
<dbReference type="InterPro" id="IPR000529">
    <property type="entry name" value="Ribosomal_bS6"/>
</dbReference>
<gene>
    <name evidence="2" type="ORF">TSPGSL018_17309</name>
</gene>
<dbReference type="InterPro" id="IPR014717">
    <property type="entry name" value="Transl_elong_EF1B/ribsomal_bS6"/>
</dbReference>
<evidence type="ECO:0000256" key="1">
    <source>
        <dbReference type="ARBA" id="ARBA00009512"/>
    </source>
</evidence>
<dbReference type="GO" id="GO:0005840">
    <property type="term" value="C:ribosome"/>
    <property type="evidence" value="ECO:0007669"/>
    <property type="project" value="UniProtKB-KW"/>
</dbReference>
<accession>A0A061QYS9</accession>
<dbReference type="Gene3D" id="3.30.70.60">
    <property type="match status" value="1"/>
</dbReference>
<dbReference type="PANTHER" id="PTHR21011:SF16">
    <property type="entry name" value="SMALL RIBOSOMAL SUBUNIT PROTEIN BS6C ALPHA"/>
    <property type="match status" value="1"/>
</dbReference>
<proteinExistence type="inferred from homology"/>
<dbReference type="GO" id="GO:0070181">
    <property type="term" value="F:small ribosomal subunit rRNA binding"/>
    <property type="evidence" value="ECO:0007669"/>
    <property type="project" value="TreeGrafter"/>
</dbReference>
<dbReference type="AlphaFoldDB" id="A0A061QYS9"/>
<dbReference type="PANTHER" id="PTHR21011">
    <property type="entry name" value="MITOCHONDRIAL 28S RIBOSOMAL PROTEIN S6"/>
    <property type="match status" value="1"/>
</dbReference>
<dbReference type="GO" id="GO:0003735">
    <property type="term" value="F:structural constituent of ribosome"/>
    <property type="evidence" value="ECO:0007669"/>
    <property type="project" value="InterPro"/>
</dbReference>
<dbReference type="GO" id="GO:0006412">
    <property type="term" value="P:translation"/>
    <property type="evidence" value="ECO:0007669"/>
    <property type="project" value="InterPro"/>
</dbReference>
<sequence length="178" mass="19876">MNLSLASRSAVLTRSSFLDQSSSNRAGAFAAPPSPKTCFGGWSPSSSRIASRTSIVASRPRVLKQVVAAVKPEADTLPEGYVRYETMMVLRPNITNDERDRELAKFEVFLKNEEAIEISAMVRGRQRMAYPMQGHWEGIYVLYTYAAKRTTAQGVQQLLSNPDIESEGYLLRFMSFVV</sequence>
<dbReference type="EMBL" id="GBEZ01021907">
    <property type="protein sequence ID" value="JAC64883.1"/>
    <property type="molecule type" value="Transcribed_RNA"/>
</dbReference>